<proteinExistence type="predicted"/>
<keyword evidence="3" id="KW-1185">Reference proteome</keyword>
<name>A0A560JAM8_9BRAD</name>
<evidence type="ECO:0000313" key="3">
    <source>
        <dbReference type="Proteomes" id="UP000315914"/>
    </source>
</evidence>
<keyword evidence="1" id="KW-0812">Transmembrane</keyword>
<keyword evidence="1" id="KW-1133">Transmembrane helix</keyword>
<sequence length="37" mass="4243">MPRLVRTCALGRGIQYSAAFVLITKVTAYWIARFRGR</sequence>
<dbReference type="AlphaFoldDB" id="A0A560JAM8"/>
<gene>
    <name evidence="2" type="ORF">FBZ95_1021103</name>
</gene>
<accession>A0A560JAM8</accession>
<dbReference type="EMBL" id="VITW01000002">
    <property type="protein sequence ID" value="TWB81874.1"/>
    <property type="molecule type" value="Genomic_DNA"/>
</dbReference>
<dbReference type="Proteomes" id="UP000315914">
    <property type="component" value="Unassembled WGS sequence"/>
</dbReference>
<protein>
    <submittedName>
        <fullName evidence="2">Uncharacterized protein</fullName>
    </submittedName>
</protein>
<evidence type="ECO:0000256" key="1">
    <source>
        <dbReference type="SAM" id="Phobius"/>
    </source>
</evidence>
<reference evidence="2 3" key="1">
    <citation type="submission" date="2019-06" db="EMBL/GenBank/DDBJ databases">
        <title>Genomic Encyclopedia of Type Strains, Phase IV (KMG-V): Genome sequencing to study the core and pangenomes of soil and plant-associated prokaryotes.</title>
        <authorList>
            <person name="Whitman W."/>
        </authorList>
    </citation>
    <scope>NUCLEOTIDE SEQUENCE [LARGE SCALE GENOMIC DNA]</scope>
    <source>
        <strain evidence="2 3">BR 10556</strain>
    </source>
</reference>
<comment type="caution">
    <text evidence="2">The sequence shown here is derived from an EMBL/GenBank/DDBJ whole genome shotgun (WGS) entry which is preliminary data.</text>
</comment>
<feature type="transmembrane region" description="Helical" evidence="1">
    <location>
        <begin position="14"/>
        <end position="32"/>
    </location>
</feature>
<organism evidence="2 3">
    <name type="scientific">Bradyrhizobium sacchari</name>
    <dbReference type="NCBI Taxonomy" id="1399419"/>
    <lineage>
        <taxon>Bacteria</taxon>
        <taxon>Pseudomonadati</taxon>
        <taxon>Pseudomonadota</taxon>
        <taxon>Alphaproteobacteria</taxon>
        <taxon>Hyphomicrobiales</taxon>
        <taxon>Nitrobacteraceae</taxon>
        <taxon>Bradyrhizobium</taxon>
    </lineage>
</organism>
<keyword evidence="1" id="KW-0472">Membrane</keyword>
<evidence type="ECO:0000313" key="2">
    <source>
        <dbReference type="EMBL" id="TWB81874.1"/>
    </source>
</evidence>